<dbReference type="InterPro" id="IPR013094">
    <property type="entry name" value="AB_hydrolase_3"/>
</dbReference>
<evidence type="ECO:0000256" key="1">
    <source>
        <dbReference type="ARBA" id="ARBA00022801"/>
    </source>
</evidence>
<name>A0A0C9SQE9_PAXIN</name>
<dbReference type="Pfam" id="PF07859">
    <property type="entry name" value="Abhydrolase_3"/>
    <property type="match status" value="1"/>
</dbReference>
<accession>A0A0C9SQE9</accession>
<dbReference type="PANTHER" id="PTHR48081">
    <property type="entry name" value="AB HYDROLASE SUPERFAMILY PROTEIN C4A8.06C"/>
    <property type="match status" value="1"/>
</dbReference>
<proteinExistence type="predicted"/>
<dbReference type="EMBL" id="KN819450">
    <property type="protein sequence ID" value="KIJ09579.1"/>
    <property type="molecule type" value="Genomic_DNA"/>
</dbReference>
<gene>
    <name evidence="3" type="ORF">PAXINDRAFT_119886</name>
</gene>
<feature type="domain" description="Alpha/beta hydrolase fold-3" evidence="2">
    <location>
        <begin position="12"/>
        <end position="92"/>
    </location>
</feature>
<evidence type="ECO:0000313" key="4">
    <source>
        <dbReference type="Proteomes" id="UP000053647"/>
    </source>
</evidence>
<dbReference type="SUPFAM" id="SSF53474">
    <property type="entry name" value="alpha/beta-Hydrolases"/>
    <property type="match status" value="1"/>
</dbReference>
<dbReference type="OrthoDB" id="433474at2759"/>
<dbReference type="AlphaFoldDB" id="A0A0C9SQE9"/>
<dbReference type="PANTHER" id="PTHR48081:SF33">
    <property type="entry name" value="KYNURENINE FORMAMIDASE"/>
    <property type="match status" value="1"/>
</dbReference>
<dbReference type="Gene3D" id="3.40.50.1820">
    <property type="entry name" value="alpha/beta hydrolase"/>
    <property type="match status" value="1"/>
</dbReference>
<dbReference type="HOGENOM" id="CLU_2062250_0_0_1"/>
<dbReference type="InterPro" id="IPR050300">
    <property type="entry name" value="GDXG_lipolytic_enzyme"/>
</dbReference>
<organism evidence="3 4">
    <name type="scientific">Paxillus involutus ATCC 200175</name>
    <dbReference type="NCBI Taxonomy" id="664439"/>
    <lineage>
        <taxon>Eukaryota</taxon>
        <taxon>Fungi</taxon>
        <taxon>Dikarya</taxon>
        <taxon>Basidiomycota</taxon>
        <taxon>Agaricomycotina</taxon>
        <taxon>Agaricomycetes</taxon>
        <taxon>Agaricomycetidae</taxon>
        <taxon>Boletales</taxon>
        <taxon>Paxilineae</taxon>
        <taxon>Paxillaceae</taxon>
        <taxon>Paxillus</taxon>
    </lineage>
</organism>
<keyword evidence="1" id="KW-0378">Hydrolase</keyword>
<dbReference type="InterPro" id="IPR029058">
    <property type="entry name" value="AB_hydrolase_fold"/>
</dbReference>
<reference evidence="4" key="2">
    <citation type="submission" date="2015-01" db="EMBL/GenBank/DDBJ databases">
        <title>Evolutionary Origins and Diversification of the Mycorrhizal Mutualists.</title>
        <authorList>
            <consortium name="DOE Joint Genome Institute"/>
            <consortium name="Mycorrhizal Genomics Consortium"/>
            <person name="Kohler A."/>
            <person name="Kuo A."/>
            <person name="Nagy L.G."/>
            <person name="Floudas D."/>
            <person name="Copeland A."/>
            <person name="Barry K.W."/>
            <person name="Cichocki N."/>
            <person name="Veneault-Fourrey C."/>
            <person name="LaButti K."/>
            <person name="Lindquist E.A."/>
            <person name="Lipzen A."/>
            <person name="Lundell T."/>
            <person name="Morin E."/>
            <person name="Murat C."/>
            <person name="Riley R."/>
            <person name="Ohm R."/>
            <person name="Sun H."/>
            <person name="Tunlid A."/>
            <person name="Henrissat B."/>
            <person name="Grigoriev I.V."/>
            <person name="Hibbett D.S."/>
            <person name="Martin F."/>
        </authorList>
    </citation>
    <scope>NUCLEOTIDE SEQUENCE [LARGE SCALE GENOMIC DNA]</scope>
    <source>
        <strain evidence="4">ATCC 200175</strain>
    </source>
</reference>
<protein>
    <recommendedName>
        <fullName evidence="2">Alpha/beta hydrolase fold-3 domain-containing protein</fullName>
    </recommendedName>
</protein>
<keyword evidence="4" id="KW-1185">Reference proteome</keyword>
<dbReference type="GO" id="GO:0016787">
    <property type="term" value="F:hydrolase activity"/>
    <property type="evidence" value="ECO:0007669"/>
    <property type="project" value="UniProtKB-KW"/>
</dbReference>
<dbReference type="Proteomes" id="UP000053647">
    <property type="component" value="Unassembled WGS sequence"/>
</dbReference>
<sequence>MGYRALGSFFAQRGFTTVIPDYRLVPEVKFPDASKDIRDAIVWVSQNTAAIATAASSASSSTLEPDPGYMFVMGHSAGTAHTMVMSMHKEFRGTVPPLRGLLSGRGWGEGPVKFYFGTEKVQREREPCAPWKGLADEGMR</sequence>
<evidence type="ECO:0000313" key="3">
    <source>
        <dbReference type="EMBL" id="KIJ09579.1"/>
    </source>
</evidence>
<evidence type="ECO:0000259" key="2">
    <source>
        <dbReference type="Pfam" id="PF07859"/>
    </source>
</evidence>
<reference evidence="3 4" key="1">
    <citation type="submission" date="2014-06" db="EMBL/GenBank/DDBJ databases">
        <authorList>
            <consortium name="DOE Joint Genome Institute"/>
            <person name="Kuo A."/>
            <person name="Kohler A."/>
            <person name="Nagy L.G."/>
            <person name="Floudas D."/>
            <person name="Copeland A."/>
            <person name="Barry K.W."/>
            <person name="Cichocki N."/>
            <person name="Veneault-Fourrey C."/>
            <person name="LaButti K."/>
            <person name="Lindquist E.A."/>
            <person name="Lipzen A."/>
            <person name="Lundell T."/>
            <person name="Morin E."/>
            <person name="Murat C."/>
            <person name="Sun H."/>
            <person name="Tunlid A."/>
            <person name="Henrissat B."/>
            <person name="Grigoriev I.V."/>
            <person name="Hibbett D.S."/>
            <person name="Martin F."/>
            <person name="Nordberg H.P."/>
            <person name="Cantor M.N."/>
            <person name="Hua S.X."/>
        </authorList>
    </citation>
    <scope>NUCLEOTIDE SEQUENCE [LARGE SCALE GENOMIC DNA]</scope>
    <source>
        <strain evidence="3 4">ATCC 200175</strain>
    </source>
</reference>